<comment type="caution">
    <text evidence="1">The sequence shown here is derived from an EMBL/GenBank/DDBJ whole genome shotgun (WGS) entry which is preliminary data.</text>
</comment>
<keyword evidence="2" id="KW-1185">Reference proteome</keyword>
<evidence type="ECO:0000313" key="2">
    <source>
        <dbReference type="Proteomes" id="UP001610446"/>
    </source>
</evidence>
<evidence type="ECO:0008006" key="3">
    <source>
        <dbReference type="Google" id="ProtNLM"/>
    </source>
</evidence>
<gene>
    <name evidence="1" type="ORF">BJY01DRAFT_247089</name>
</gene>
<reference evidence="1 2" key="1">
    <citation type="submission" date="2024-07" db="EMBL/GenBank/DDBJ databases">
        <title>Section-level genome sequencing and comparative genomics of Aspergillus sections Usti and Cavernicolus.</title>
        <authorList>
            <consortium name="Lawrence Berkeley National Laboratory"/>
            <person name="Nybo J.L."/>
            <person name="Vesth T.C."/>
            <person name="Theobald S."/>
            <person name="Frisvad J.C."/>
            <person name="Larsen T.O."/>
            <person name="Kjaerboelling I."/>
            <person name="Rothschild-Mancinelli K."/>
            <person name="Lyhne E.K."/>
            <person name="Kogle M.E."/>
            <person name="Barry K."/>
            <person name="Clum A."/>
            <person name="Na H."/>
            <person name="Ledsgaard L."/>
            <person name="Lin J."/>
            <person name="Lipzen A."/>
            <person name="Kuo A."/>
            <person name="Riley R."/>
            <person name="Mondo S."/>
            <person name="Labutti K."/>
            <person name="Haridas S."/>
            <person name="Pangalinan J."/>
            <person name="Salamov A.A."/>
            <person name="Simmons B.A."/>
            <person name="Magnuson J.K."/>
            <person name="Chen J."/>
            <person name="Drula E."/>
            <person name="Henrissat B."/>
            <person name="Wiebenga A."/>
            <person name="Lubbers R.J."/>
            <person name="Gomes A.C."/>
            <person name="Makela M.R."/>
            <person name="Stajich J."/>
            <person name="Grigoriev I.V."/>
            <person name="Mortensen U.H."/>
            <person name="De Vries R.P."/>
            <person name="Baker S.E."/>
            <person name="Andersen M.R."/>
        </authorList>
    </citation>
    <scope>NUCLEOTIDE SEQUENCE [LARGE SCALE GENOMIC DNA]</scope>
    <source>
        <strain evidence="1 2">CBS 123904</strain>
    </source>
</reference>
<evidence type="ECO:0000313" key="1">
    <source>
        <dbReference type="EMBL" id="KAL2846899.1"/>
    </source>
</evidence>
<protein>
    <recommendedName>
        <fullName evidence="3">Transcription factor domain-containing protein</fullName>
    </recommendedName>
</protein>
<sequence length="309" mass="34670">MRPQDESCNLIAKACLTKYNFAVSLVTVRGFDNPVSYQLISEAATATSYLLQYRTDDLSFTDSELLKRLYWLCFAHQCTQALHGRPSLVFAHVDHSLGLFQPMEINDIELATVSASDVNWHGNSTSYIPGLNVLCSLFMLWLQSQGRPTQNMSYLQDQFELVSAFLDNIPVDLRWRGGLSRSNRGNFGTDVQTVNIYITQIHIRAFLTDQIDRAAATHANRTSSDWVLRARQDLVGDTLAIVYQMPEEVLAANGYSLIIKLRDIGLTLLSGNESSSWEVSQSLERLLAKLERLDFRPALSEASPSDIAL</sequence>
<dbReference type="Proteomes" id="UP001610446">
    <property type="component" value="Unassembled WGS sequence"/>
</dbReference>
<accession>A0ABR4K564</accession>
<dbReference type="EMBL" id="JBFXLU010000060">
    <property type="protein sequence ID" value="KAL2846899.1"/>
    <property type="molecule type" value="Genomic_DNA"/>
</dbReference>
<organism evidence="1 2">
    <name type="scientific">Aspergillus pseudoustus</name>
    <dbReference type="NCBI Taxonomy" id="1810923"/>
    <lineage>
        <taxon>Eukaryota</taxon>
        <taxon>Fungi</taxon>
        <taxon>Dikarya</taxon>
        <taxon>Ascomycota</taxon>
        <taxon>Pezizomycotina</taxon>
        <taxon>Eurotiomycetes</taxon>
        <taxon>Eurotiomycetidae</taxon>
        <taxon>Eurotiales</taxon>
        <taxon>Aspergillaceae</taxon>
        <taxon>Aspergillus</taxon>
        <taxon>Aspergillus subgen. Nidulantes</taxon>
    </lineage>
</organism>
<name>A0ABR4K564_9EURO</name>
<proteinExistence type="predicted"/>